<name>A0A225UDQ2_9STRA</name>
<dbReference type="AlphaFoldDB" id="A0A225UDQ2"/>
<accession>A0A225UDQ2</accession>
<gene>
    <name evidence="1" type="ORF">PHMEG_00040545</name>
</gene>
<dbReference type="OrthoDB" id="125708at2759"/>
<sequence>MTEVRTRIKITLAGAYVYYFDAWVGDLSGQEAILGMDFMVPAGIRLDMADGSLCLRDEVRIQLSGRRQLFSGNSRLITFDQHHRIPVAGSVEIAIRRSASDRQKLWVVRGEQWVPTAVKGLGRDHVPRIPGFVSIGSRRYAEWQNLALQATIEQQAVDEVVETAT</sequence>
<dbReference type="Proteomes" id="UP000198211">
    <property type="component" value="Unassembled WGS sequence"/>
</dbReference>
<reference evidence="2" key="1">
    <citation type="submission" date="2017-03" db="EMBL/GenBank/DDBJ databases">
        <title>Phytopthora megakarya and P. palmivora, two closely related causual agents of cacao black pod achieved similar genome size and gene model numbers by different mechanisms.</title>
        <authorList>
            <person name="Ali S."/>
            <person name="Shao J."/>
            <person name="Larry D.J."/>
            <person name="Kronmiller B."/>
            <person name="Shen D."/>
            <person name="Strem M.D."/>
            <person name="Melnick R.L."/>
            <person name="Guiltinan M.J."/>
            <person name="Tyler B.M."/>
            <person name="Meinhardt L.W."/>
            <person name="Bailey B.A."/>
        </authorList>
    </citation>
    <scope>NUCLEOTIDE SEQUENCE [LARGE SCALE GENOMIC DNA]</scope>
    <source>
        <strain evidence="2">zdho120</strain>
    </source>
</reference>
<evidence type="ECO:0000313" key="2">
    <source>
        <dbReference type="Proteomes" id="UP000198211"/>
    </source>
</evidence>
<keyword evidence="2" id="KW-1185">Reference proteome</keyword>
<proteinExistence type="predicted"/>
<comment type="caution">
    <text evidence="1">The sequence shown here is derived from an EMBL/GenBank/DDBJ whole genome shotgun (WGS) entry which is preliminary data.</text>
</comment>
<evidence type="ECO:0008006" key="3">
    <source>
        <dbReference type="Google" id="ProtNLM"/>
    </source>
</evidence>
<dbReference type="EMBL" id="NBNE01021229">
    <property type="protein sequence ID" value="OWY91040.1"/>
    <property type="molecule type" value="Genomic_DNA"/>
</dbReference>
<protein>
    <recommendedName>
        <fullName evidence="3">Eukaryotic/viral aspartic protease</fullName>
    </recommendedName>
</protein>
<evidence type="ECO:0000313" key="1">
    <source>
        <dbReference type="EMBL" id="OWY91040.1"/>
    </source>
</evidence>
<organism evidence="1 2">
    <name type="scientific">Phytophthora megakarya</name>
    <dbReference type="NCBI Taxonomy" id="4795"/>
    <lineage>
        <taxon>Eukaryota</taxon>
        <taxon>Sar</taxon>
        <taxon>Stramenopiles</taxon>
        <taxon>Oomycota</taxon>
        <taxon>Peronosporomycetes</taxon>
        <taxon>Peronosporales</taxon>
        <taxon>Peronosporaceae</taxon>
        <taxon>Phytophthora</taxon>
    </lineage>
</organism>